<organism evidence="2 3">
    <name type="scientific">Pleurotus eryngii</name>
    <name type="common">Boletus of the steppes</name>
    <dbReference type="NCBI Taxonomy" id="5323"/>
    <lineage>
        <taxon>Eukaryota</taxon>
        <taxon>Fungi</taxon>
        <taxon>Dikarya</taxon>
        <taxon>Basidiomycota</taxon>
        <taxon>Agaricomycotina</taxon>
        <taxon>Agaricomycetes</taxon>
        <taxon>Agaricomycetidae</taxon>
        <taxon>Agaricales</taxon>
        <taxon>Pleurotineae</taxon>
        <taxon>Pleurotaceae</taxon>
        <taxon>Pleurotus</taxon>
    </lineage>
</organism>
<dbReference type="OrthoDB" id="3251634at2759"/>
<evidence type="ECO:0000256" key="1">
    <source>
        <dbReference type="SAM" id="SignalP"/>
    </source>
</evidence>
<feature type="chain" id="PRO_5040159835" evidence="1">
    <location>
        <begin position="21"/>
        <end position="197"/>
    </location>
</feature>
<dbReference type="Proteomes" id="UP000807025">
    <property type="component" value="Unassembled WGS sequence"/>
</dbReference>
<reference evidence="2" key="1">
    <citation type="submission" date="2020-11" db="EMBL/GenBank/DDBJ databases">
        <authorList>
            <consortium name="DOE Joint Genome Institute"/>
            <person name="Ahrendt S."/>
            <person name="Riley R."/>
            <person name="Andreopoulos W."/>
            <person name="Labutti K."/>
            <person name="Pangilinan J."/>
            <person name="Ruiz-Duenas F.J."/>
            <person name="Barrasa J.M."/>
            <person name="Sanchez-Garcia M."/>
            <person name="Camarero S."/>
            <person name="Miyauchi S."/>
            <person name="Serrano A."/>
            <person name="Linde D."/>
            <person name="Babiker R."/>
            <person name="Drula E."/>
            <person name="Ayuso-Fernandez I."/>
            <person name="Pacheco R."/>
            <person name="Padilla G."/>
            <person name="Ferreira P."/>
            <person name="Barriuso J."/>
            <person name="Kellner H."/>
            <person name="Castanera R."/>
            <person name="Alfaro M."/>
            <person name="Ramirez L."/>
            <person name="Pisabarro A.G."/>
            <person name="Kuo A."/>
            <person name="Tritt A."/>
            <person name="Lipzen A."/>
            <person name="He G."/>
            <person name="Yan M."/>
            <person name="Ng V."/>
            <person name="Cullen D."/>
            <person name="Martin F."/>
            <person name="Rosso M.-N."/>
            <person name="Henrissat B."/>
            <person name="Hibbett D."/>
            <person name="Martinez A.T."/>
            <person name="Grigoriev I.V."/>
        </authorList>
    </citation>
    <scope>NUCLEOTIDE SEQUENCE</scope>
    <source>
        <strain evidence="2">ATCC 90797</strain>
    </source>
</reference>
<evidence type="ECO:0000313" key="3">
    <source>
        <dbReference type="Proteomes" id="UP000807025"/>
    </source>
</evidence>
<proteinExistence type="predicted"/>
<sequence>MSKALYVGLLWLLSLAIVSAAPAPDAAKISVGDIINALKIQLVKSINVTITLESLTTNLVTYASQRTAVESRSFWLAFVDTTDDRLVSNTLPVELTINTINTSAGINGTEFAAFQHTFEKGLVLPPFSTVNTGEIPNVLLTQGATASLDIIPLGFLDLLNTDVNVHALTLFGFGGIPIPITGLKQSHVPTTYVQATS</sequence>
<feature type="signal peptide" evidence="1">
    <location>
        <begin position="1"/>
        <end position="20"/>
    </location>
</feature>
<keyword evidence="1" id="KW-0732">Signal</keyword>
<keyword evidence="3" id="KW-1185">Reference proteome</keyword>
<dbReference type="AlphaFoldDB" id="A0A9P6D9B5"/>
<evidence type="ECO:0000313" key="2">
    <source>
        <dbReference type="EMBL" id="KAF9487493.1"/>
    </source>
</evidence>
<accession>A0A9P6D9B5</accession>
<protein>
    <submittedName>
        <fullName evidence="2">Uncharacterized protein</fullName>
    </submittedName>
</protein>
<name>A0A9P6D9B5_PLEER</name>
<gene>
    <name evidence="2" type="ORF">BDN71DRAFT_1404685</name>
</gene>
<dbReference type="EMBL" id="MU154773">
    <property type="protein sequence ID" value="KAF9487493.1"/>
    <property type="molecule type" value="Genomic_DNA"/>
</dbReference>
<comment type="caution">
    <text evidence="2">The sequence shown here is derived from an EMBL/GenBank/DDBJ whole genome shotgun (WGS) entry which is preliminary data.</text>
</comment>